<keyword evidence="2" id="KW-1185">Reference proteome</keyword>
<protein>
    <submittedName>
        <fullName evidence="1">Uncharacterized protein</fullName>
    </submittedName>
</protein>
<dbReference type="EMBL" id="KB446543">
    <property type="protein sequence ID" value="EME40806.1"/>
    <property type="molecule type" value="Genomic_DNA"/>
</dbReference>
<accession>N1PHM6</accession>
<proteinExistence type="predicted"/>
<gene>
    <name evidence="1" type="ORF">DOTSEDRAFT_74388</name>
</gene>
<evidence type="ECO:0000313" key="2">
    <source>
        <dbReference type="Proteomes" id="UP000016933"/>
    </source>
</evidence>
<dbReference type="Proteomes" id="UP000016933">
    <property type="component" value="Unassembled WGS sequence"/>
</dbReference>
<reference evidence="2" key="1">
    <citation type="journal article" date="2012" name="PLoS Genet.">
        <title>The genomes of the fungal plant pathogens Cladosporium fulvum and Dothistroma septosporum reveal adaptation to different hosts and lifestyles but also signatures of common ancestry.</title>
        <authorList>
            <person name="de Wit P.J.G.M."/>
            <person name="van der Burgt A."/>
            <person name="Oekmen B."/>
            <person name="Stergiopoulos I."/>
            <person name="Abd-Elsalam K.A."/>
            <person name="Aerts A.L."/>
            <person name="Bahkali A.H."/>
            <person name="Beenen H.G."/>
            <person name="Chettri P."/>
            <person name="Cox M.P."/>
            <person name="Datema E."/>
            <person name="de Vries R.P."/>
            <person name="Dhillon B."/>
            <person name="Ganley A.R."/>
            <person name="Griffiths S.A."/>
            <person name="Guo Y."/>
            <person name="Hamelin R.C."/>
            <person name="Henrissat B."/>
            <person name="Kabir M.S."/>
            <person name="Jashni M.K."/>
            <person name="Kema G."/>
            <person name="Klaubauf S."/>
            <person name="Lapidus A."/>
            <person name="Levasseur A."/>
            <person name="Lindquist E."/>
            <person name="Mehrabi R."/>
            <person name="Ohm R.A."/>
            <person name="Owen T.J."/>
            <person name="Salamov A."/>
            <person name="Schwelm A."/>
            <person name="Schijlen E."/>
            <person name="Sun H."/>
            <person name="van den Burg H.A."/>
            <person name="van Ham R.C.H.J."/>
            <person name="Zhang S."/>
            <person name="Goodwin S.B."/>
            <person name="Grigoriev I.V."/>
            <person name="Collemare J."/>
            <person name="Bradshaw R.E."/>
        </authorList>
    </citation>
    <scope>NUCLEOTIDE SEQUENCE [LARGE SCALE GENOMIC DNA]</scope>
    <source>
        <strain evidence="2">NZE10 / CBS 128990</strain>
    </source>
</reference>
<sequence>MTRSECCVRYMSTCNGMCKISTGPSVDVTQAKPVWAILLKDKDEVPLPAAVRSCGFRVGVVSGV</sequence>
<reference evidence="1 2" key="2">
    <citation type="journal article" date="2012" name="PLoS Pathog.">
        <title>Diverse lifestyles and strategies of plant pathogenesis encoded in the genomes of eighteen Dothideomycetes fungi.</title>
        <authorList>
            <person name="Ohm R.A."/>
            <person name="Feau N."/>
            <person name="Henrissat B."/>
            <person name="Schoch C.L."/>
            <person name="Horwitz B.A."/>
            <person name="Barry K.W."/>
            <person name="Condon B.J."/>
            <person name="Copeland A.C."/>
            <person name="Dhillon B."/>
            <person name="Glaser F."/>
            <person name="Hesse C.N."/>
            <person name="Kosti I."/>
            <person name="LaButti K."/>
            <person name="Lindquist E.A."/>
            <person name="Lucas S."/>
            <person name="Salamov A.A."/>
            <person name="Bradshaw R.E."/>
            <person name="Ciuffetti L."/>
            <person name="Hamelin R.C."/>
            <person name="Kema G.H.J."/>
            <person name="Lawrence C."/>
            <person name="Scott J.A."/>
            <person name="Spatafora J.W."/>
            <person name="Turgeon B.G."/>
            <person name="de Wit P.J.G.M."/>
            <person name="Zhong S."/>
            <person name="Goodwin S.B."/>
            <person name="Grigoriev I.V."/>
        </authorList>
    </citation>
    <scope>NUCLEOTIDE SEQUENCE [LARGE SCALE GENOMIC DNA]</scope>
    <source>
        <strain evidence="2">NZE10 / CBS 128990</strain>
    </source>
</reference>
<dbReference type="HOGENOM" id="CLU_2867629_0_0_1"/>
<organism evidence="1 2">
    <name type="scientific">Dothistroma septosporum (strain NZE10 / CBS 128990)</name>
    <name type="common">Red band needle blight fungus</name>
    <name type="synonym">Mycosphaerella pini</name>
    <dbReference type="NCBI Taxonomy" id="675120"/>
    <lineage>
        <taxon>Eukaryota</taxon>
        <taxon>Fungi</taxon>
        <taxon>Dikarya</taxon>
        <taxon>Ascomycota</taxon>
        <taxon>Pezizomycotina</taxon>
        <taxon>Dothideomycetes</taxon>
        <taxon>Dothideomycetidae</taxon>
        <taxon>Mycosphaerellales</taxon>
        <taxon>Mycosphaerellaceae</taxon>
        <taxon>Dothistroma</taxon>
    </lineage>
</organism>
<name>N1PHM6_DOTSN</name>
<evidence type="ECO:0000313" key="1">
    <source>
        <dbReference type="EMBL" id="EME40806.1"/>
    </source>
</evidence>
<dbReference type="AlphaFoldDB" id="N1PHM6"/>